<reference evidence="1 2" key="1">
    <citation type="submission" date="2018-11" db="EMBL/GenBank/DDBJ databases">
        <title>Genome sequence of Saitozyma podzolica DSM 27192.</title>
        <authorList>
            <person name="Aliyu H."/>
            <person name="Gorte O."/>
            <person name="Ochsenreither K."/>
        </authorList>
    </citation>
    <scope>NUCLEOTIDE SEQUENCE [LARGE SCALE GENOMIC DNA]</scope>
    <source>
        <strain evidence="1 2">DSM 27192</strain>
    </source>
</reference>
<dbReference type="EMBL" id="RSCD01000020">
    <property type="protein sequence ID" value="RSH85413.1"/>
    <property type="molecule type" value="Genomic_DNA"/>
</dbReference>
<organism evidence="1 2">
    <name type="scientific">Saitozyma podzolica</name>
    <dbReference type="NCBI Taxonomy" id="1890683"/>
    <lineage>
        <taxon>Eukaryota</taxon>
        <taxon>Fungi</taxon>
        <taxon>Dikarya</taxon>
        <taxon>Basidiomycota</taxon>
        <taxon>Agaricomycotina</taxon>
        <taxon>Tremellomycetes</taxon>
        <taxon>Tremellales</taxon>
        <taxon>Trimorphomycetaceae</taxon>
        <taxon>Saitozyma</taxon>
    </lineage>
</organism>
<name>A0A427Y304_9TREE</name>
<evidence type="ECO:0000313" key="2">
    <source>
        <dbReference type="Proteomes" id="UP000279259"/>
    </source>
</evidence>
<dbReference type="Proteomes" id="UP000279259">
    <property type="component" value="Unassembled WGS sequence"/>
</dbReference>
<keyword evidence="2" id="KW-1185">Reference proteome</keyword>
<proteinExistence type="predicted"/>
<accession>A0A427Y304</accession>
<dbReference type="AlphaFoldDB" id="A0A427Y304"/>
<evidence type="ECO:0000313" key="1">
    <source>
        <dbReference type="EMBL" id="RSH85413.1"/>
    </source>
</evidence>
<gene>
    <name evidence="1" type="ORF">EHS25_004809</name>
</gene>
<protein>
    <submittedName>
        <fullName evidence="1">Uncharacterized protein</fullName>
    </submittedName>
</protein>
<comment type="caution">
    <text evidence="1">The sequence shown here is derived from an EMBL/GenBank/DDBJ whole genome shotgun (WGS) entry which is preliminary data.</text>
</comment>
<sequence length="129" mass="14294">MRTSETKAAVLFGLFACAGSPSTPPRPSLRKTPHPTATYYRQQMKSLAKLRAVPVPFTILTAIEPPVLRDTLLDNFQASQALLHIMPTNRPDISYSVSRDAVRDMPQAVLTHRASLWPKLSNKGQDIVL</sequence>